<reference evidence="2 3" key="1">
    <citation type="journal article" date="2014" name="PLoS Genet.">
        <title>Phylogenetically driven sequencing of extremely halophilic archaea reveals strategies for static and dynamic osmo-response.</title>
        <authorList>
            <person name="Becker E.A."/>
            <person name="Seitzer P.M."/>
            <person name="Tritt A."/>
            <person name="Larsen D."/>
            <person name="Krusor M."/>
            <person name="Yao A.I."/>
            <person name="Wu D."/>
            <person name="Madern D."/>
            <person name="Eisen J.A."/>
            <person name="Darling A.E."/>
            <person name="Facciotti M.T."/>
        </authorList>
    </citation>
    <scope>NUCLEOTIDE SEQUENCE [LARGE SCALE GENOMIC DNA]</scope>
    <source>
        <strain evidence="2 3">JCM 14978</strain>
    </source>
</reference>
<dbReference type="Pfam" id="PF14258">
    <property type="entry name" value="DUF4350"/>
    <property type="match status" value="1"/>
</dbReference>
<organism evidence="2 3">
    <name type="scientific">Halorubrum kocurii JCM 14978</name>
    <dbReference type="NCBI Taxonomy" id="1230456"/>
    <lineage>
        <taxon>Archaea</taxon>
        <taxon>Methanobacteriati</taxon>
        <taxon>Methanobacteriota</taxon>
        <taxon>Stenosarchaea group</taxon>
        <taxon>Halobacteria</taxon>
        <taxon>Halobacteriales</taxon>
        <taxon>Haloferacaceae</taxon>
        <taxon>Halorubrum</taxon>
    </lineage>
</organism>
<protein>
    <recommendedName>
        <fullName evidence="1">DUF4350 domain-containing protein</fullName>
    </recommendedName>
</protein>
<gene>
    <name evidence="2" type="ORF">C468_00375</name>
</gene>
<keyword evidence="3" id="KW-1185">Reference proteome</keyword>
<dbReference type="EMBL" id="AOJH01000001">
    <property type="protein sequence ID" value="EMA70441.1"/>
    <property type="molecule type" value="Genomic_DNA"/>
</dbReference>
<comment type="caution">
    <text evidence="2">The sequence shown here is derived from an EMBL/GenBank/DDBJ whole genome shotgun (WGS) entry which is preliminary data.</text>
</comment>
<evidence type="ECO:0000313" key="3">
    <source>
        <dbReference type="Proteomes" id="UP000011546"/>
    </source>
</evidence>
<dbReference type="Gene3D" id="3.40.50.880">
    <property type="match status" value="1"/>
</dbReference>
<dbReference type="Proteomes" id="UP000011546">
    <property type="component" value="Unassembled WGS sequence"/>
</dbReference>
<proteinExistence type="predicted"/>
<evidence type="ECO:0000313" key="2">
    <source>
        <dbReference type="EMBL" id="EMA70441.1"/>
    </source>
</evidence>
<sequence length="372" mass="39703">MRRPPLPRLLLYALTVTLLCAVVIAASTSGAAFGAYNPAWDGTADLRDTTATHSETIVSLDGEAYTTDQPDQTLAVVLAPTTPYDAEDAAPMRQFVEDGGTLLVADNFGPTTDDPPYGNTLLANMGATTRFDGALLRDEHNYYRSPALPIAQPVSDHPYTRGVSDVTLNYGTAVVPNDAETLVRTSEFAYRDTDQSGSLSGDEELARYPVVTVEAVGDGQVIAVSDPSIFINAMLDREGNSAFVAALAQAHERVIFDYSQSGSQPPVSVALLVLRETPLLQALVGAIGVALGWGVVARPASLTRGRDRLATIVPVGNAGSDASSTHETQQPTPTETELLAYLRAEYPDWDDDRLQRIVADIIAEEPAPTDNE</sequence>
<dbReference type="STRING" id="1230456.C468_00375"/>
<dbReference type="AlphaFoldDB" id="M0PK42"/>
<accession>M0PK42</accession>
<dbReference type="InterPro" id="IPR025646">
    <property type="entry name" value="DUF4350"/>
</dbReference>
<evidence type="ECO:0000259" key="1">
    <source>
        <dbReference type="Pfam" id="PF14258"/>
    </source>
</evidence>
<name>M0PK42_9EURY</name>
<dbReference type="SUPFAM" id="SSF52317">
    <property type="entry name" value="Class I glutamine amidotransferase-like"/>
    <property type="match status" value="1"/>
</dbReference>
<feature type="domain" description="DUF4350" evidence="1">
    <location>
        <begin position="35"/>
        <end position="247"/>
    </location>
</feature>
<dbReference type="InterPro" id="IPR029062">
    <property type="entry name" value="Class_I_gatase-like"/>
</dbReference>